<dbReference type="Pfam" id="PF00404">
    <property type="entry name" value="Dockerin_1"/>
    <property type="match status" value="1"/>
</dbReference>
<dbReference type="GO" id="GO:0004553">
    <property type="term" value="F:hydrolase activity, hydrolyzing O-glycosyl compounds"/>
    <property type="evidence" value="ECO:0007669"/>
    <property type="project" value="InterPro"/>
</dbReference>
<evidence type="ECO:0000313" key="2">
    <source>
        <dbReference type="EMBL" id="HJB74382.1"/>
    </source>
</evidence>
<dbReference type="CDD" id="cd14256">
    <property type="entry name" value="Dockerin_I"/>
    <property type="match status" value="1"/>
</dbReference>
<dbReference type="PROSITE" id="PS00018">
    <property type="entry name" value="EF_HAND_1"/>
    <property type="match status" value="2"/>
</dbReference>
<dbReference type="Proteomes" id="UP000823877">
    <property type="component" value="Unassembled WGS sequence"/>
</dbReference>
<dbReference type="Gene3D" id="1.10.1330.10">
    <property type="entry name" value="Dockerin domain"/>
    <property type="match status" value="2"/>
</dbReference>
<proteinExistence type="predicted"/>
<feature type="chain" id="PRO_5038956069" description="Dockerin domain-containing protein" evidence="1">
    <location>
        <begin position="29"/>
        <end position="391"/>
    </location>
</feature>
<organism evidence="2 3">
    <name type="scientific">Candidatus Eubacterium faecale</name>
    <dbReference type="NCBI Taxonomy" id="2838568"/>
    <lineage>
        <taxon>Bacteria</taxon>
        <taxon>Bacillati</taxon>
        <taxon>Bacillota</taxon>
        <taxon>Clostridia</taxon>
        <taxon>Eubacteriales</taxon>
        <taxon>Eubacteriaceae</taxon>
        <taxon>Eubacterium</taxon>
    </lineage>
</organism>
<dbReference type="EMBL" id="DWXN01000003">
    <property type="protein sequence ID" value="HJB74382.1"/>
    <property type="molecule type" value="Genomic_DNA"/>
</dbReference>
<dbReference type="AlphaFoldDB" id="A0A9D2S8B1"/>
<dbReference type="InterPro" id="IPR036439">
    <property type="entry name" value="Dockerin_dom_sf"/>
</dbReference>
<feature type="signal peptide" evidence="1">
    <location>
        <begin position="1"/>
        <end position="28"/>
    </location>
</feature>
<dbReference type="PROSITE" id="PS00448">
    <property type="entry name" value="CLOS_CELLULOSOME_RPT"/>
    <property type="match status" value="1"/>
</dbReference>
<dbReference type="GO" id="GO:0000272">
    <property type="term" value="P:polysaccharide catabolic process"/>
    <property type="evidence" value="ECO:0007669"/>
    <property type="project" value="InterPro"/>
</dbReference>
<gene>
    <name evidence="2" type="ORF">IAA37_01750</name>
</gene>
<evidence type="ECO:0000256" key="1">
    <source>
        <dbReference type="SAM" id="SignalP"/>
    </source>
</evidence>
<protein>
    <recommendedName>
        <fullName evidence="4">Dockerin domain-containing protein</fullName>
    </recommendedName>
</protein>
<sequence>MKKRLAVLFAVLTVLTSVVLPCGMNAAAANYFPTTPIEFENLNLALFSQLDLTTGTNNFNQNDNWKYYYRCSFTPQYSAAYTVTVSSRKKMKTELYDAAGSLVSASYAPEELNAENRYVFSNTAYLEKGKTYFYEFSYTSGYFNSCGPFSVWMTSTAAEEIPQDDYLHLYVNGEKQGAVYELSSFSPQQLLQDLSMKVVYANGKLYEWKGSESLIPYLNGCDIILDLSDCAAEIGVHTVTAHYMGREVTAQFEIVNCIHRYETESVTAPTWLEPGYTVYRCSKCSGSVTGDFTNTVAQSSGDFFDLYNTCETDENYQAENDLNHDGYINARDYSMMLKMYQQAEKAMLSAYNAKRGDSDYVSVLDMNADGYINARDISMLSRTMPQPDSNS</sequence>
<accession>A0A9D2S8B1</accession>
<name>A0A9D2S8B1_9FIRM</name>
<dbReference type="SUPFAM" id="SSF63446">
    <property type="entry name" value="Type I dockerin domain"/>
    <property type="match status" value="1"/>
</dbReference>
<evidence type="ECO:0008006" key="4">
    <source>
        <dbReference type="Google" id="ProtNLM"/>
    </source>
</evidence>
<dbReference type="InterPro" id="IPR018247">
    <property type="entry name" value="EF_Hand_1_Ca_BS"/>
</dbReference>
<dbReference type="InterPro" id="IPR002105">
    <property type="entry name" value="Dockerin_1_rpt"/>
</dbReference>
<reference evidence="2" key="2">
    <citation type="submission" date="2021-04" db="EMBL/GenBank/DDBJ databases">
        <authorList>
            <person name="Gilroy R."/>
        </authorList>
    </citation>
    <scope>NUCLEOTIDE SEQUENCE</scope>
    <source>
        <strain evidence="2">CHK188-16595</strain>
    </source>
</reference>
<reference evidence="2" key="1">
    <citation type="journal article" date="2021" name="PeerJ">
        <title>Extensive microbial diversity within the chicken gut microbiome revealed by metagenomics and culture.</title>
        <authorList>
            <person name="Gilroy R."/>
            <person name="Ravi A."/>
            <person name="Getino M."/>
            <person name="Pursley I."/>
            <person name="Horton D.L."/>
            <person name="Alikhan N.F."/>
            <person name="Baker D."/>
            <person name="Gharbi K."/>
            <person name="Hall N."/>
            <person name="Watson M."/>
            <person name="Adriaenssens E.M."/>
            <person name="Foster-Nyarko E."/>
            <person name="Jarju S."/>
            <person name="Secka A."/>
            <person name="Antonio M."/>
            <person name="Oren A."/>
            <person name="Chaudhuri R.R."/>
            <person name="La Ragione R."/>
            <person name="Hildebrand F."/>
            <person name="Pallen M.J."/>
        </authorList>
    </citation>
    <scope>NUCLEOTIDE SEQUENCE</scope>
    <source>
        <strain evidence="2">CHK188-16595</strain>
    </source>
</reference>
<evidence type="ECO:0000313" key="3">
    <source>
        <dbReference type="Proteomes" id="UP000823877"/>
    </source>
</evidence>
<comment type="caution">
    <text evidence="2">The sequence shown here is derived from an EMBL/GenBank/DDBJ whole genome shotgun (WGS) entry which is preliminary data.</text>
</comment>
<keyword evidence="1" id="KW-0732">Signal</keyword>